<dbReference type="GO" id="GO:0043565">
    <property type="term" value="F:sequence-specific DNA binding"/>
    <property type="evidence" value="ECO:0007669"/>
    <property type="project" value="InterPro"/>
</dbReference>
<evidence type="ECO:0000313" key="5">
    <source>
        <dbReference type="EMBL" id="HBP31674.1"/>
    </source>
</evidence>
<dbReference type="SUPFAM" id="SSF46689">
    <property type="entry name" value="Homeodomain-like"/>
    <property type="match status" value="1"/>
</dbReference>
<dbReference type="InterPro" id="IPR002197">
    <property type="entry name" value="HTH_Fis"/>
</dbReference>
<dbReference type="InterPro" id="IPR009057">
    <property type="entry name" value="Homeodomain-like_sf"/>
</dbReference>
<reference evidence="5 6" key="1">
    <citation type="journal article" date="2018" name="Nat. Biotechnol.">
        <title>A standardized bacterial taxonomy based on genome phylogeny substantially revises the tree of life.</title>
        <authorList>
            <person name="Parks D.H."/>
            <person name="Chuvochina M."/>
            <person name="Waite D.W."/>
            <person name="Rinke C."/>
            <person name="Skarshewski A."/>
            <person name="Chaumeil P.A."/>
            <person name="Hugenholtz P."/>
        </authorList>
    </citation>
    <scope>NUCLEOTIDE SEQUENCE [LARGE SCALE GENOMIC DNA]</scope>
    <source>
        <strain evidence="5">UBA10707</strain>
    </source>
</reference>
<organism evidence="5 6">
    <name type="scientific">Advenella kashmirensis</name>
    <dbReference type="NCBI Taxonomy" id="310575"/>
    <lineage>
        <taxon>Bacteria</taxon>
        <taxon>Pseudomonadati</taxon>
        <taxon>Pseudomonadota</taxon>
        <taxon>Betaproteobacteria</taxon>
        <taxon>Burkholderiales</taxon>
        <taxon>Alcaligenaceae</taxon>
    </lineage>
</organism>
<proteinExistence type="inferred from homology"/>
<evidence type="ECO:0000256" key="2">
    <source>
        <dbReference type="ARBA" id="ARBA00023125"/>
    </source>
</evidence>
<accession>A0A356LL91</accession>
<dbReference type="Gene3D" id="1.10.10.60">
    <property type="entry name" value="Homeodomain-like"/>
    <property type="match status" value="1"/>
</dbReference>
<name>A0A356LL91_9BURK</name>
<dbReference type="EMBL" id="DOEK01000042">
    <property type="protein sequence ID" value="HBP31674.1"/>
    <property type="molecule type" value="Genomic_DNA"/>
</dbReference>
<dbReference type="InterPro" id="IPR005412">
    <property type="entry name" value="Fis_DNA-bd"/>
</dbReference>
<dbReference type="Pfam" id="PF02954">
    <property type="entry name" value="HTH_8"/>
    <property type="match status" value="1"/>
</dbReference>
<sequence>MNNTQDLQECVRTNLELYFKELGDGEAGNLWNMVTSCVEKPLLEVVMLKAGHNQSRAADMLGITRNTLRKKLISHHLL</sequence>
<comment type="caution">
    <text evidence="5">The sequence shown here is derived from an EMBL/GenBank/DDBJ whole genome shotgun (WGS) entry which is preliminary data.</text>
</comment>
<keyword evidence="2" id="KW-0238">DNA-binding</keyword>
<dbReference type="InterPro" id="IPR050207">
    <property type="entry name" value="Trans_regulatory_Fis"/>
</dbReference>
<comment type="similarity">
    <text evidence="1">Belongs to the transcriptional regulatory Fis family.</text>
</comment>
<dbReference type="PIRSF" id="PIRSF002097">
    <property type="entry name" value="DNA-binding_Fis"/>
    <property type="match status" value="1"/>
</dbReference>
<gene>
    <name evidence="5" type="ORF">DD666_19960</name>
</gene>
<dbReference type="Proteomes" id="UP000264036">
    <property type="component" value="Unassembled WGS sequence"/>
</dbReference>
<evidence type="ECO:0000256" key="1">
    <source>
        <dbReference type="ARBA" id="ARBA00008559"/>
    </source>
</evidence>
<protein>
    <recommendedName>
        <fullName evidence="3">Putative Fis-like DNA-binding protein</fullName>
    </recommendedName>
</protein>
<dbReference type="PRINTS" id="PR01590">
    <property type="entry name" value="HTHFIS"/>
</dbReference>
<dbReference type="GO" id="GO:0006355">
    <property type="term" value="P:regulation of DNA-templated transcription"/>
    <property type="evidence" value="ECO:0007669"/>
    <property type="project" value="InterPro"/>
</dbReference>
<feature type="domain" description="DNA binding HTH" evidence="4">
    <location>
        <begin position="38"/>
        <end position="72"/>
    </location>
</feature>
<dbReference type="PANTHER" id="PTHR47918:SF1">
    <property type="entry name" value="DNA-BINDING PROTEIN FIS"/>
    <property type="match status" value="1"/>
</dbReference>
<dbReference type="PANTHER" id="PTHR47918">
    <property type="entry name" value="DNA-BINDING PROTEIN FIS"/>
    <property type="match status" value="1"/>
</dbReference>
<dbReference type="AlphaFoldDB" id="A0A356LL91"/>
<evidence type="ECO:0000313" key="6">
    <source>
        <dbReference type="Proteomes" id="UP000264036"/>
    </source>
</evidence>
<evidence type="ECO:0000259" key="4">
    <source>
        <dbReference type="Pfam" id="PF02954"/>
    </source>
</evidence>
<evidence type="ECO:0000256" key="3">
    <source>
        <dbReference type="ARBA" id="ARBA00029540"/>
    </source>
</evidence>